<organism evidence="1 2">
    <name type="scientific">Xenoophorus captivus</name>
    <dbReference type="NCBI Taxonomy" id="1517983"/>
    <lineage>
        <taxon>Eukaryota</taxon>
        <taxon>Metazoa</taxon>
        <taxon>Chordata</taxon>
        <taxon>Craniata</taxon>
        <taxon>Vertebrata</taxon>
        <taxon>Euteleostomi</taxon>
        <taxon>Actinopterygii</taxon>
        <taxon>Neopterygii</taxon>
        <taxon>Teleostei</taxon>
        <taxon>Neoteleostei</taxon>
        <taxon>Acanthomorphata</taxon>
        <taxon>Ovalentaria</taxon>
        <taxon>Atherinomorphae</taxon>
        <taxon>Cyprinodontiformes</taxon>
        <taxon>Goodeidae</taxon>
        <taxon>Xenoophorus</taxon>
    </lineage>
</organism>
<dbReference type="EMBL" id="JAHRIN010009617">
    <property type="protein sequence ID" value="MEQ2194730.1"/>
    <property type="molecule type" value="Genomic_DNA"/>
</dbReference>
<dbReference type="Proteomes" id="UP001434883">
    <property type="component" value="Unassembled WGS sequence"/>
</dbReference>
<gene>
    <name evidence="1" type="ORF">XENOCAPTIV_002147</name>
</gene>
<protein>
    <submittedName>
        <fullName evidence="1">Uncharacterized protein</fullName>
    </submittedName>
</protein>
<comment type="caution">
    <text evidence="1">The sequence shown here is derived from an EMBL/GenBank/DDBJ whole genome shotgun (WGS) entry which is preliminary data.</text>
</comment>
<keyword evidence="2" id="KW-1185">Reference proteome</keyword>
<evidence type="ECO:0000313" key="1">
    <source>
        <dbReference type="EMBL" id="MEQ2194730.1"/>
    </source>
</evidence>
<reference evidence="1 2" key="1">
    <citation type="submission" date="2021-06" db="EMBL/GenBank/DDBJ databases">
        <authorList>
            <person name="Palmer J.M."/>
        </authorList>
    </citation>
    <scope>NUCLEOTIDE SEQUENCE [LARGE SCALE GENOMIC DNA]</scope>
    <source>
        <strain evidence="1 2">XC_2019</strain>
        <tissue evidence="1">Muscle</tissue>
    </source>
</reference>
<proteinExistence type="predicted"/>
<name>A0ABV0QFY9_9TELE</name>
<accession>A0ABV0QFY9</accession>
<sequence length="111" mass="12536">IWILLIRGNKHFSFFILENQFSAGISETTEVLMVIKRSQCLSFVLSQNRGPNSETFPCFYTKCNPLLSGSHLIKMGHFLSGGPDQIALSVLILDCWFIMSVNLFCENVSMI</sequence>
<feature type="non-terminal residue" evidence="1">
    <location>
        <position position="1"/>
    </location>
</feature>
<evidence type="ECO:0000313" key="2">
    <source>
        <dbReference type="Proteomes" id="UP001434883"/>
    </source>
</evidence>